<dbReference type="EMBL" id="KV921855">
    <property type="protein sequence ID" value="ORE11695.1"/>
    <property type="molecule type" value="Genomic_DNA"/>
</dbReference>
<proteinExistence type="predicted"/>
<organism evidence="2">
    <name type="scientific">Rhizopus microsporus var. microsporus</name>
    <dbReference type="NCBI Taxonomy" id="86635"/>
    <lineage>
        <taxon>Eukaryota</taxon>
        <taxon>Fungi</taxon>
        <taxon>Fungi incertae sedis</taxon>
        <taxon>Mucoromycota</taxon>
        <taxon>Mucoromycotina</taxon>
        <taxon>Mucoromycetes</taxon>
        <taxon>Mucorales</taxon>
        <taxon>Mucorineae</taxon>
        <taxon>Rhizopodaceae</taxon>
        <taxon>Rhizopus</taxon>
    </lineage>
</organism>
<keyword evidence="1" id="KW-1133">Transmembrane helix</keyword>
<sequence>MRAIQFSNQNKDILSLLGLYRKRISMPHSHLYFIVTYGTSHAFVVELLFSCHFEGFLLQRSAERLTRWQCREQGRIYSLKFKKERKKEKGRKEVIYIHFKGWSILKWNIHGSVAL</sequence>
<dbReference type="AlphaFoldDB" id="A0A1X0RI42"/>
<keyword evidence="1" id="KW-0472">Membrane</keyword>
<dbReference type="VEuPathDB" id="FungiDB:BCV72DRAFT_77257"/>
<dbReference type="Proteomes" id="UP000242414">
    <property type="component" value="Unassembled WGS sequence"/>
</dbReference>
<name>A0A1X0RI42_RHIZD</name>
<feature type="transmembrane region" description="Helical" evidence="1">
    <location>
        <begin position="31"/>
        <end position="49"/>
    </location>
</feature>
<keyword evidence="1" id="KW-0812">Transmembrane</keyword>
<evidence type="ECO:0000256" key="1">
    <source>
        <dbReference type="SAM" id="Phobius"/>
    </source>
</evidence>
<accession>A0A1X0RI42</accession>
<evidence type="ECO:0000313" key="2">
    <source>
        <dbReference type="EMBL" id="ORE11695.1"/>
    </source>
</evidence>
<gene>
    <name evidence="2" type="ORF">BCV72DRAFT_77257</name>
</gene>
<reference evidence="2" key="1">
    <citation type="journal article" date="2016" name="Proc. Natl. Acad. Sci. U.S.A.">
        <title>Lipid metabolic changes in an early divergent fungus govern the establishment of a mutualistic symbiosis with endobacteria.</title>
        <authorList>
            <person name="Lastovetsky O.A."/>
            <person name="Gaspar M.L."/>
            <person name="Mondo S.J."/>
            <person name="LaButti K.M."/>
            <person name="Sandor L."/>
            <person name="Grigoriev I.V."/>
            <person name="Henry S.A."/>
            <person name="Pawlowska T.E."/>
        </authorList>
    </citation>
    <scope>NUCLEOTIDE SEQUENCE [LARGE SCALE GENOMIC DNA]</scope>
    <source>
        <strain evidence="2">ATCC 52814</strain>
    </source>
</reference>
<protein>
    <submittedName>
        <fullName evidence="2">Uncharacterized protein</fullName>
    </submittedName>
</protein>